<dbReference type="AlphaFoldDB" id="A0A562WH09"/>
<dbReference type="InterPro" id="IPR012223">
    <property type="entry name" value="TEII"/>
</dbReference>
<reference evidence="4 5" key="1">
    <citation type="submission" date="2019-07" db="EMBL/GenBank/DDBJ databases">
        <title>R&amp;d 2014.</title>
        <authorList>
            <person name="Klenk H.-P."/>
        </authorList>
    </citation>
    <scope>NUCLEOTIDE SEQUENCE [LARGE SCALE GENOMIC DNA]</scope>
    <source>
        <strain evidence="4 5">DSM 43912</strain>
    </source>
</reference>
<evidence type="ECO:0000313" key="5">
    <source>
        <dbReference type="Proteomes" id="UP000319728"/>
    </source>
</evidence>
<keyword evidence="5" id="KW-1185">Reference proteome</keyword>
<evidence type="ECO:0000256" key="2">
    <source>
        <dbReference type="ARBA" id="ARBA00022801"/>
    </source>
</evidence>
<dbReference type="GO" id="GO:0016787">
    <property type="term" value="F:hydrolase activity"/>
    <property type="evidence" value="ECO:0007669"/>
    <property type="project" value="UniProtKB-KW"/>
</dbReference>
<comment type="caution">
    <text evidence="4">The sequence shown here is derived from an EMBL/GenBank/DDBJ whole genome shotgun (WGS) entry which is preliminary data.</text>
</comment>
<comment type="similarity">
    <text evidence="1">Belongs to the thioesterase family.</text>
</comment>
<dbReference type="Pfam" id="PF00975">
    <property type="entry name" value="Thioesterase"/>
    <property type="match status" value="1"/>
</dbReference>
<organism evidence="4 5">
    <name type="scientific">Micromonospora sagamiensis</name>
    <dbReference type="NCBI Taxonomy" id="47875"/>
    <lineage>
        <taxon>Bacteria</taxon>
        <taxon>Bacillati</taxon>
        <taxon>Actinomycetota</taxon>
        <taxon>Actinomycetes</taxon>
        <taxon>Micromonosporales</taxon>
        <taxon>Micromonosporaceae</taxon>
        <taxon>Micromonospora</taxon>
    </lineage>
</organism>
<dbReference type="EMBL" id="VLLP01000001">
    <property type="protein sequence ID" value="TWJ29428.1"/>
    <property type="molecule type" value="Genomic_DNA"/>
</dbReference>
<gene>
    <name evidence="4" type="ORF">JD81_02938</name>
</gene>
<evidence type="ECO:0000313" key="4">
    <source>
        <dbReference type="EMBL" id="TWJ29428.1"/>
    </source>
</evidence>
<protein>
    <submittedName>
        <fullName evidence="4">Thioesterase domain-containing protein</fullName>
    </submittedName>
</protein>
<proteinExistence type="inferred from homology"/>
<dbReference type="PANTHER" id="PTHR11487:SF0">
    <property type="entry name" value="S-ACYL FATTY ACID SYNTHASE THIOESTERASE, MEDIUM CHAIN"/>
    <property type="match status" value="1"/>
</dbReference>
<dbReference type="RefSeq" id="WP_145818335.1">
    <property type="nucleotide sequence ID" value="NZ_AP023438.1"/>
</dbReference>
<sequence length="270" mass="28471">MPTEQTTLVPLQPSGDRPPLYCVHPASGSVYCYSGLAGLVGSRQPVFGLEAPGLEGDRPPVGSVAELVEAHLAALPPTAAATPVNLLGWSLGGVVAFELAHRLRAAGARVNALIMVDSPVPRAFQRPPEADILRRFLMETTGGDAVSDEQVTELSRTLAAPAPAGDDDDALELAVLRSRYAVFRANTEALIGHRLTGRYPGAVQLVRADRSPADRMRWTDWAEEVTTHVLPGDHMSIWAGESLTRLAATVAEVLAKADAVGPDGPEPAAV</sequence>
<dbReference type="PANTHER" id="PTHR11487">
    <property type="entry name" value="THIOESTERASE"/>
    <property type="match status" value="1"/>
</dbReference>
<dbReference type="Gene3D" id="3.40.50.1820">
    <property type="entry name" value="alpha/beta hydrolase"/>
    <property type="match status" value="1"/>
</dbReference>
<dbReference type="InterPro" id="IPR020802">
    <property type="entry name" value="TesA-like"/>
</dbReference>
<evidence type="ECO:0000259" key="3">
    <source>
        <dbReference type="SMART" id="SM00824"/>
    </source>
</evidence>
<name>A0A562WH09_9ACTN</name>
<feature type="domain" description="Thioesterase TesA-like" evidence="3">
    <location>
        <begin position="21"/>
        <end position="254"/>
    </location>
</feature>
<dbReference type="OrthoDB" id="2472181at2"/>
<dbReference type="SMART" id="SM00824">
    <property type="entry name" value="PKS_TE"/>
    <property type="match status" value="1"/>
</dbReference>
<evidence type="ECO:0000256" key="1">
    <source>
        <dbReference type="ARBA" id="ARBA00007169"/>
    </source>
</evidence>
<keyword evidence="2" id="KW-0378">Hydrolase</keyword>
<dbReference type="GO" id="GO:0008610">
    <property type="term" value="P:lipid biosynthetic process"/>
    <property type="evidence" value="ECO:0007669"/>
    <property type="project" value="TreeGrafter"/>
</dbReference>
<accession>A0A562WH09</accession>
<dbReference type="InterPro" id="IPR001031">
    <property type="entry name" value="Thioesterase"/>
</dbReference>
<dbReference type="InterPro" id="IPR029058">
    <property type="entry name" value="AB_hydrolase_fold"/>
</dbReference>
<dbReference type="SUPFAM" id="SSF53474">
    <property type="entry name" value="alpha/beta-Hydrolases"/>
    <property type="match status" value="1"/>
</dbReference>
<dbReference type="Proteomes" id="UP000319728">
    <property type="component" value="Unassembled WGS sequence"/>
</dbReference>